<dbReference type="Gene3D" id="1.10.260.40">
    <property type="entry name" value="lambda repressor-like DNA-binding domains"/>
    <property type="match status" value="1"/>
</dbReference>
<dbReference type="EMBL" id="JAUSTT010000016">
    <property type="protein sequence ID" value="MDQ0176876.1"/>
    <property type="molecule type" value="Genomic_DNA"/>
</dbReference>
<keyword evidence="4" id="KW-1185">Reference proteome</keyword>
<dbReference type="CDD" id="cd00093">
    <property type="entry name" value="HTH_XRE"/>
    <property type="match status" value="1"/>
</dbReference>
<name>A0ABT9WU97_9BACI</name>
<accession>A0ABT9WU97</accession>
<gene>
    <name evidence="3" type="ORF">J2S08_002734</name>
</gene>
<dbReference type="PANTHER" id="PTHR46558:SF11">
    <property type="entry name" value="HTH-TYPE TRANSCRIPTIONAL REGULATOR XRE"/>
    <property type="match status" value="1"/>
</dbReference>
<dbReference type="InterPro" id="IPR001387">
    <property type="entry name" value="Cro/C1-type_HTH"/>
</dbReference>
<dbReference type="SUPFAM" id="SSF47413">
    <property type="entry name" value="lambda repressor-like DNA-binding domains"/>
    <property type="match status" value="1"/>
</dbReference>
<dbReference type="RefSeq" id="WP_307230373.1">
    <property type="nucleotide sequence ID" value="NZ_JAUSTT010000016.1"/>
</dbReference>
<proteinExistence type="predicted"/>
<protein>
    <submittedName>
        <fullName evidence="3">Transcriptional regulator with XRE-family HTH domain</fullName>
    </submittedName>
</protein>
<evidence type="ECO:0000313" key="3">
    <source>
        <dbReference type="EMBL" id="MDQ0176876.1"/>
    </source>
</evidence>
<dbReference type="PANTHER" id="PTHR46558">
    <property type="entry name" value="TRACRIPTIONAL REGULATORY PROTEIN-RELATED-RELATED"/>
    <property type="match status" value="1"/>
</dbReference>
<dbReference type="Proteomes" id="UP001223586">
    <property type="component" value="Unassembled WGS sequence"/>
</dbReference>
<evidence type="ECO:0000256" key="1">
    <source>
        <dbReference type="ARBA" id="ARBA00023125"/>
    </source>
</evidence>
<evidence type="ECO:0000313" key="4">
    <source>
        <dbReference type="Proteomes" id="UP001223586"/>
    </source>
</evidence>
<evidence type="ECO:0000259" key="2">
    <source>
        <dbReference type="PROSITE" id="PS50943"/>
    </source>
</evidence>
<comment type="caution">
    <text evidence="3">The sequence shown here is derived from an EMBL/GenBank/DDBJ whole genome shotgun (WGS) entry which is preliminary data.</text>
</comment>
<dbReference type="PROSITE" id="PS50943">
    <property type="entry name" value="HTH_CROC1"/>
    <property type="match status" value="1"/>
</dbReference>
<dbReference type="InterPro" id="IPR010982">
    <property type="entry name" value="Lambda_DNA-bd_dom_sf"/>
</dbReference>
<reference evidence="3 4" key="1">
    <citation type="submission" date="2023-07" db="EMBL/GenBank/DDBJ databases">
        <title>Genomic Encyclopedia of Type Strains, Phase IV (KMG-IV): sequencing the most valuable type-strain genomes for metagenomic binning, comparative biology and taxonomic classification.</title>
        <authorList>
            <person name="Goeker M."/>
        </authorList>
    </citation>
    <scope>NUCLEOTIDE SEQUENCE [LARGE SCALE GENOMIC DNA]</scope>
    <source>
        <strain evidence="3 4">DSM 23837</strain>
    </source>
</reference>
<dbReference type="SMART" id="SM00530">
    <property type="entry name" value="HTH_XRE"/>
    <property type="match status" value="1"/>
</dbReference>
<organism evidence="3 4">
    <name type="scientific">Bacillus chungangensis</name>
    <dbReference type="NCBI Taxonomy" id="587633"/>
    <lineage>
        <taxon>Bacteria</taxon>
        <taxon>Bacillati</taxon>
        <taxon>Bacillota</taxon>
        <taxon>Bacilli</taxon>
        <taxon>Bacillales</taxon>
        <taxon>Bacillaceae</taxon>
        <taxon>Bacillus</taxon>
    </lineage>
</organism>
<sequence length="130" mass="15034">MNDIGKRIKELRKKHHLSQTTFANRIGVSSGNVGDWESDKKKSTPSAKAILAISREFQVSTDWIISGKESTVRNNEKKKTFFSLEKCELNSQIKNLAEEDRELLEEIIELFIHKKVKRTEKENASKNKHH</sequence>
<dbReference type="Pfam" id="PF01381">
    <property type="entry name" value="HTH_3"/>
    <property type="match status" value="1"/>
</dbReference>
<keyword evidence="1" id="KW-0238">DNA-binding</keyword>
<feature type="domain" description="HTH cro/C1-type" evidence="2">
    <location>
        <begin position="8"/>
        <end position="64"/>
    </location>
</feature>